<proteinExistence type="predicted"/>
<organism evidence="3 4">
    <name type="scientific">Prevotella histicola</name>
    <dbReference type="NCBI Taxonomy" id="470565"/>
    <lineage>
        <taxon>Bacteria</taxon>
        <taxon>Pseudomonadati</taxon>
        <taxon>Bacteroidota</taxon>
        <taxon>Bacteroidia</taxon>
        <taxon>Bacteroidales</taxon>
        <taxon>Prevotellaceae</taxon>
        <taxon>Prevotella</taxon>
    </lineage>
</organism>
<dbReference type="SUPFAM" id="SSF53756">
    <property type="entry name" value="UDP-Glycosyltransferase/glycogen phosphorylase"/>
    <property type="match status" value="2"/>
</dbReference>
<gene>
    <name evidence="3" type="ORF">HXN33_10335</name>
</gene>
<comment type="caution">
    <text evidence="3">The sequence shown here is derived from an EMBL/GenBank/DDBJ whole genome shotgun (WGS) entry which is preliminary data.</text>
</comment>
<evidence type="ECO:0000256" key="1">
    <source>
        <dbReference type="ARBA" id="ARBA00022676"/>
    </source>
</evidence>
<sequence>MLFPDYIFETSWEVCNKVGGIYTVLSTRAKTLQDRIKDHIIFIGPDCWDNTSSPYFREDKSLFSVWQHTAAAEGLKIKVGRWTIPDEPIAILVDFQSYFQQKDDIYGKLWEYYQVDSLHAYGDYDDSAMFSYATALVVESFYKFYLSEEDKVVFHANEWQTGFAVLELQRRLPQIASIFTTHATCIGRSIAGNNKPLYEYLWAYNGDQMARELNMESKHSIEKQTAHHVDCFTTVSDITAKECQELLDKSVDVILPNGFEDDFVPKGAKFTAKRSAARKKLLSVANALTGSDVADDALIISTSGRYEFRNKGIDVFIEAINRLRFDDRLNKQVVAFIEVPGWLAGPRQDLAERIASGKHFDSPLEMPMLTHWLHNMDNDNVLSMMRSLGMNNAKDDKVKLIFIPCYLTGDDGVLNMSYYDLVIGNDLCVYPSYYEPWGYTPLEAIAFKVPCITTDLAGFGLWANDEKGKDSDIEDGVQVLHRTDYNYSDVADGIKDTIIRYAALPKASVDKCRSHAVKLSKKALWSKFIKYYEQAYDIALHKAASRTL</sequence>
<dbReference type="PANTHER" id="PTHR10176:SF3">
    <property type="entry name" value="GLYCOGEN [STARCH] SYNTHASE"/>
    <property type="match status" value="1"/>
</dbReference>
<dbReference type="InterPro" id="IPR008631">
    <property type="entry name" value="Glycogen_synth"/>
</dbReference>
<dbReference type="EMBL" id="JABZSQ010000280">
    <property type="protein sequence ID" value="MBF1415962.1"/>
    <property type="molecule type" value="Genomic_DNA"/>
</dbReference>
<evidence type="ECO:0000313" key="4">
    <source>
        <dbReference type="Proteomes" id="UP000757461"/>
    </source>
</evidence>
<dbReference type="GO" id="GO:0005737">
    <property type="term" value="C:cytoplasm"/>
    <property type="evidence" value="ECO:0007669"/>
    <property type="project" value="TreeGrafter"/>
</dbReference>
<evidence type="ECO:0000256" key="2">
    <source>
        <dbReference type="ARBA" id="ARBA00022679"/>
    </source>
</evidence>
<keyword evidence="2" id="KW-0808">Transferase</keyword>
<reference evidence="3" key="1">
    <citation type="submission" date="2020-04" db="EMBL/GenBank/DDBJ databases">
        <title>Deep metagenomics examines the oral microbiome during advanced dental caries in children, revealing novel taxa and co-occurrences with host molecules.</title>
        <authorList>
            <person name="Baker J.L."/>
            <person name="Morton J.T."/>
            <person name="Dinis M."/>
            <person name="Alvarez R."/>
            <person name="Tran N.C."/>
            <person name="Knight R."/>
            <person name="Edlund A."/>
        </authorList>
    </citation>
    <scope>NUCLEOTIDE SEQUENCE</scope>
    <source>
        <strain evidence="3">JCVI_25_bin.9</strain>
    </source>
</reference>
<dbReference type="AlphaFoldDB" id="A0A930I1L4"/>
<protein>
    <submittedName>
        <fullName evidence="3">Glycogen/starch synthase</fullName>
    </submittedName>
</protein>
<dbReference type="Pfam" id="PF05693">
    <property type="entry name" value="Glycogen_syn"/>
    <property type="match status" value="2"/>
</dbReference>
<dbReference type="GO" id="GO:0004373">
    <property type="term" value="F:alpha-1,4-glucan glucosyltransferase (UDP-glucose donor) activity"/>
    <property type="evidence" value="ECO:0007669"/>
    <property type="project" value="InterPro"/>
</dbReference>
<dbReference type="Gene3D" id="3.40.50.2000">
    <property type="entry name" value="Glycogen Phosphorylase B"/>
    <property type="match status" value="2"/>
</dbReference>
<evidence type="ECO:0000313" key="3">
    <source>
        <dbReference type="EMBL" id="MBF1415962.1"/>
    </source>
</evidence>
<dbReference type="Proteomes" id="UP000757461">
    <property type="component" value="Unassembled WGS sequence"/>
</dbReference>
<accession>A0A930I1L4</accession>
<name>A0A930I1L4_9BACT</name>
<keyword evidence="1" id="KW-0328">Glycosyltransferase</keyword>
<dbReference type="PANTHER" id="PTHR10176">
    <property type="entry name" value="GLYCOGEN SYNTHASE"/>
    <property type="match status" value="1"/>
</dbReference>
<dbReference type="GO" id="GO:0005978">
    <property type="term" value="P:glycogen biosynthetic process"/>
    <property type="evidence" value="ECO:0007669"/>
    <property type="project" value="InterPro"/>
</dbReference>